<dbReference type="InterPro" id="IPR056209">
    <property type="entry name" value="SU10_adaptor"/>
</dbReference>
<feature type="region of interest" description="Disordered" evidence="1">
    <location>
        <begin position="199"/>
        <end position="222"/>
    </location>
</feature>
<proteinExistence type="predicted"/>
<comment type="caution">
    <text evidence="2">The sequence shown here is derived from an EMBL/GenBank/DDBJ whole genome shotgun (WGS) entry which is preliminary data.</text>
</comment>
<dbReference type="AlphaFoldDB" id="A0A0F8WUP4"/>
<dbReference type="Pfam" id="PF24175">
    <property type="entry name" value="SU10_adaptor"/>
    <property type="match status" value="1"/>
</dbReference>
<protein>
    <submittedName>
        <fullName evidence="2">Uncharacterized protein</fullName>
    </submittedName>
</protein>
<evidence type="ECO:0000256" key="1">
    <source>
        <dbReference type="SAM" id="MobiDB-lite"/>
    </source>
</evidence>
<feature type="non-terminal residue" evidence="2">
    <location>
        <position position="1"/>
    </location>
</feature>
<accession>A0A0F8WUP4</accession>
<reference evidence="2" key="1">
    <citation type="journal article" date="2015" name="Nature">
        <title>Complex archaea that bridge the gap between prokaryotes and eukaryotes.</title>
        <authorList>
            <person name="Spang A."/>
            <person name="Saw J.H."/>
            <person name="Jorgensen S.L."/>
            <person name="Zaremba-Niedzwiedzka K."/>
            <person name="Martijn J."/>
            <person name="Lind A.E."/>
            <person name="van Eijk R."/>
            <person name="Schleper C."/>
            <person name="Guy L."/>
            <person name="Ettema T.J."/>
        </authorList>
    </citation>
    <scope>NUCLEOTIDE SEQUENCE</scope>
</reference>
<gene>
    <name evidence="2" type="ORF">LCGC14_3022780</name>
</gene>
<name>A0A0F8WUP4_9ZZZZ</name>
<evidence type="ECO:0000313" key="2">
    <source>
        <dbReference type="EMBL" id="KKK60597.1"/>
    </source>
</evidence>
<sequence length="222" mass="24170">ILIRALDMLDSSVLDVKDRPAATIVAGALSIGWLQDGVDFLFTFIPAGGTKKTTVSANLITGTPTYLLPTDFASPFKDGLQLTDISEFLPSREGKEIASQPTQRTNWSRPKMYMIEYPFFTVRPVPDATYAYTLDYFALPTALGASDTPGLAIDLPLAEYVFLRGQEWHRVIPPNTAMNFLFTVADRLKNLGLTAAAQPKEAVPVGRPGKQPIGPAAPVQRS</sequence>
<organism evidence="2">
    <name type="scientific">marine sediment metagenome</name>
    <dbReference type="NCBI Taxonomy" id="412755"/>
    <lineage>
        <taxon>unclassified sequences</taxon>
        <taxon>metagenomes</taxon>
        <taxon>ecological metagenomes</taxon>
    </lineage>
</organism>
<dbReference type="EMBL" id="LAZR01062888">
    <property type="protein sequence ID" value="KKK60597.1"/>
    <property type="molecule type" value="Genomic_DNA"/>
</dbReference>